<dbReference type="RefSeq" id="WP_308865151.1">
    <property type="nucleotide sequence ID" value="NZ_JAVHUL010000033.1"/>
</dbReference>
<reference evidence="2 3" key="1">
    <citation type="submission" date="2023-08" db="EMBL/GenBank/DDBJ databases">
        <title>Mesonia sp. MT50, isolated from deep-sea sediment of the Mariana Trench.</title>
        <authorList>
            <person name="Fu H."/>
        </authorList>
    </citation>
    <scope>NUCLEOTIDE SEQUENCE [LARGE SCALE GENOMIC DNA]</scope>
    <source>
        <strain evidence="2 3">MT50</strain>
    </source>
</reference>
<feature type="region of interest" description="Disordered" evidence="1">
    <location>
        <begin position="31"/>
        <end position="50"/>
    </location>
</feature>
<sequence length="304" mass="34395">MSINLSISRITMVSMIFIFLFSSCEPEEVGVNEPEFETETETETETDNTNSQLESKIIGDWVITEDGCHPGTYCDGLIYRFQEDSTVLIGRLFRNSDYLITQFTPLYSYDSAVKFYYKATWFIDNDRLSIDGNIIDSETLVSTLTENSSIILSGHIDSIESSYYTSFQKNNTIALDYEKIIDLTQSTIGQTSFTGFWISDNPISASQLYNGQLNAAYYYDSASNTFVENSEDENPNIGNPFYIFQSQAQGQVLKRVFKEIKQNIYGDPIVIDHVIVDFGVGQNGNVNHIISRTIFGTESLVLRD</sequence>
<dbReference type="Proteomes" id="UP001230915">
    <property type="component" value="Unassembled WGS sequence"/>
</dbReference>
<accession>A0ABU1A3F3</accession>
<evidence type="ECO:0000313" key="3">
    <source>
        <dbReference type="Proteomes" id="UP001230915"/>
    </source>
</evidence>
<name>A0ABU1A3F3_9FLAO</name>
<evidence type="ECO:0000313" key="2">
    <source>
        <dbReference type="EMBL" id="MDQ7918160.1"/>
    </source>
</evidence>
<protein>
    <recommendedName>
        <fullName evidence="4">Lipocalin-like domain-containing protein</fullName>
    </recommendedName>
</protein>
<dbReference type="EMBL" id="JAVHUL010000033">
    <property type="protein sequence ID" value="MDQ7918160.1"/>
    <property type="molecule type" value="Genomic_DNA"/>
</dbReference>
<feature type="compositionally biased region" description="Acidic residues" evidence="1">
    <location>
        <begin position="31"/>
        <end position="46"/>
    </location>
</feature>
<comment type="caution">
    <text evidence="2">The sequence shown here is derived from an EMBL/GenBank/DDBJ whole genome shotgun (WGS) entry which is preliminary data.</text>
</comment>
<proteinExistence type="predicted"/>
<keyword evidence="3" id="KW-1185">Reference proteome</keyword>
<gene>
    <name evidence="2" type="ORF">RBU60_11275</name>
</gene>
<evidence type="ECO:0008006" key="4">
    <source>
        <dbReference type="Google" id="ProtNLM"/>
    </source>
</evidence>
<organism evidence="2 3">
    <name type="scientific">Mesonia profundi</name>
    <dbReference type="NCBI Taxonomy" id="3070998"/>
    <lineage>
        <taxon>Bacteria</taxon>
        <taxon>Pseudomonadati</taxon>
        <taxon>Bacteroidota</taxon>
        <taxon>Flavobacteriia</taxon>
        <taxon>Flavobacteriales</taxon>
        <taxon>Flavobacteriaceae</taxon>
        <taxon>Mesonia</taxon>
    </lineage>
</organism>
<evidence type="ECO:0000256" key="1">
    <source>
        <dbReference type="SAM" id="MobiDB-lite"/>
    </source>
</evidence>